<dbReference type="EMBL" id="JAKOGI010000696">
    <property type="protein sequence ID" value="KAJ8431321.1"/>
    <property type="molecule type" value="Genomic_DNA"/>
</dbReference>
<dbReference type="PANTHER" id="PTHR45884:SF2">
    <property type="entry name" value="N-ACETYLTRANSFERASE ECO"/>
    <property type="match status" value="1"/>
</dbReference>
<evidence type="ECO:0000313" key="13">
    <source>
        <dbReference type="EMBL" id="KAJ8431321.1"/>
    </source>
</evidence>
<feature type="region of interest" description="Disordered" evidence="10">
    <location>
        <begin position="1"/>
        <end position="26"/>
    </location>
</feature>
<dbReference type="PANTHER" id="PTHR45884">
    <property type="entry name" value="N-ACETYLTRANSFERASE ECO"/>
    <property type="match status" value="1"/>
</dbReference>
<gene>
    <name evidence="13" type="ORF">Cgig2_013537</name>
</gene>
<dbReference type="InterPro" id="IPR028005">
    <property type="entry name" value="AcTrfase_ESCO_Znf_dom"/>
</dbReference>
<evidence type="ECO:0000256" key="6">
    <source>
        <dbReference type="ARBA" id="ARBA00022833"/>
    </source>
</evidence>
<feature type="domain" description="N-acetyltransferase ESCO acetyl-transferase" evidence="12">
    <location>
        <begin position="321"/>
        <end position="361"/>
    </location>
</feature>
<reference evidence="13" key="1">
    <citation type="submission" date="2022-04" db="EMBL/GenBank/DDBJ databases">
        <title>Carnegiea gigantea Genome sequencing and assembly v2.</title>
        <authorList>
            <person name="Copetti D."/>
            <person name="Sanderson M.J."/>
            <person name="Burquez A."/>
            <person name="Wojciechowski M.F."/>
        </authorList>
    </citation>
    <scope>NUCLEOTIDE SEQUENCE</scope>
    <source>
        <strain evidence="13">SGP5-SGP5p</strain>
        <tissue evidence="13">Aerial part</tissue>
    </source>
</reference>
<accession>A0A9Q1JU89</accession>
<dbReference type="GO" id="GO:0061733">
    <property type="term" value="F:protein-lysine-acetyltransferase activity"/>
    <property type="evidence" value="ECO:0007669"/>
    <property type="project" value="TreeGrafter"/>
</dbReference>
<keyword evidence="14" id="KW-1185">Reference proteome</keyword>
<evidence type="ECO:0000313" key="14">
    <source>
        <dbReference type="Proteomes" id="UP001153076"/>
    </source>
</evidence>
<dbReference type="InterPro" id="IPR028009">
    <property type="entry name" value="ESCO_Acetyltransf_dom"/>
</dbReference>
<evidence type="ECO:0000256" key="8">
    <source>
        <dbReference type="ARBA" id="ARBA00023306"/>
    </source>
</evidence>
<comment type="similarity">
    <text evidence="2">Belongs to the acetyltransferase family. ECO subfamily.</text>
</comment>
<evidence type="ECO:0000256" key="1">
    <source>
        <dbReference type="ARBA" id="ARBA00004123"/>
    </source>
</evidence>
<evidence type="ECO:0000256" key="3">
    <source>
        <dbReference type="ARBA" id="ARBA00022679"/>
    </source>
</evidence>
<feature type="domain" description="N-acetyltransferase ESCO acetyl-transferase" evidence="12">
    <location>
        <begin position="275"/>
        <end position="307"/>
    </location>
</feature>
<keyword evidence="6" id="KW-0862">Zinc</keyword>
<dbReference type="Proteomes" id="UP001153076">
    <property type="component" value="Unassembled WGS sequence"/>
</dbReference>
<dbReference type="OrthoDB" id="428854at2759"/>
<dbReference type="GO" id="GO:0007064">
    <property type="term" value="P:mitotic sister chromatid cohesion"/>
    <property type="evidence" value="ECO:0007669"/>
    <property type="project" value="TreeGrafter"/>
</dbReference>
<proteinExistence type="inferred from homology"/>
<dbReference type="Pfam" id="PF13880">
    <property type="entry name" value="Acetyltransf_13"/>
    <property type="match status" value="2"/>
</dbReference>
<dbReference type="Pfam" id="PF13878">
    <property type="entry name" value="zf-C2H2_3"/>
    <property type="match status" value="1"/>
</dbReference>
<organism evidence="13 14">
    <name type="scientific">Carnegiea gigantea</name>
    <dbReference type="NCBI Taxonomy" id="171969"/>
    <lineage>
        <taxon>Eukaryota</taxon>
        <taxon>Viridiplantae</taxon>
        <taxon>Streptophyta</taxon>
        <taxon>Embryophyta</taxon>
        <taxon>Tracheophyta</taxon>
        <taxon>Spermatophyta</taxon>
        <taxon>Magnoliopsida</taxon>
        <taxon>eudicotyledons</taxon>
        <taxon>Gunneridae</taxon>
        <taxon>Pentapetalae</taxon>
        <taxon>Caryophyllales</taxon>
        <taxon>Cactineae</taxon>
        <taxon>Cactaceae</taxon>
        <taxon>Cactoideae</taxon>
        <taxon>Echinocereeae</taxon>
        <taxon>Carnegiea</taxon>
    </lineage>
</organism>
<keyword evidence="9" id="KW-0012">Acyltransferase</keyword>
<comment type="caution">
    <text evidence="13">The sequence shown here is derived from an EMBL/GenBank/DDBJ whole genome shotgun (WGS) entry which is preliminary data.</text>
</comment>
<protein>
    <submittedName>
        <fullName evidence="13">Uncharacterized protein</fullName>
    </submittedName>
</protein>
<dbReference type="GO" id="GO:0008270">
    <property type="term" value="F:zinc ion binding"/>
    <property type="evidence" value="ECO:0007669"/>
    <property type="project" value="UniProtKB-KW"/>
</dbReference>
<evidence type="ECO:0000259" key="11">
    <source>
        <dbReference type="Pfam" id="PF13878"/>
    </source>
</evidence>
<sequence length="361" mass="40672">MQKKIESFFKPPQVPKPRSYFDELSDDTSAKHLPKIRIKYTRGALDSRQSASGLIGEQELDEERGERKALEIVGRKEKVLNKKRNYAQFHLELGQSDFLLHTCKICGIKYAKGDKADEKVHSTFHKNYTLGIPFKGWRHGREIDLPTLERDRIILVLNSDPPAQRKKVQEVVKMMEIELGDGWVFHEHIKVYLFISSQRIAGCMVVEPITTAHRILSSSVEKVPDDVSVKDVKQKPGVLQFGEICFHREVAKKYRSSEAMDSYLLGSTLCEEEATPASCGVRAIWVSPSNRRKHIATHLLDAVSCSSGSSATIPTRDPGILRQSFDEDHVLEPTELAFSQPTSAGKALASKYTGTKSFLVY</sequence>
<feature type="domain" description="N-acetyltransferase ESCO zinc-finger" evidence="11">
    <location>
        <begin position="88"/>
        <end position="127"/>
    </location>
</feature>
<keyword evidence="5" id="KW-0863">Zinc-finger</keyword>
<name>A0A9Q1JU89_9CARY</name>
<evidence type="ECO:0000256" key="10">
    <source>
        <dbReference type="SAM" id="MobiDB-lite"/>
    </source>
</evidence>
<dbReference type="AlphaFoldDB" id="A0A9Q1JU89"/>
<evidence type="ECO:0000256" key="9">
    <source>
        <dbReference type="ARBA" id="ARBA00023315"/>
    </source>
</evidence>
<evidence type="ECO:0000256" key="4">
    <source>
        <dbReference type="ARBA" id="ARBA00022723"/>
    </source>
</evidence>
<dbReference type="GO" id="GO:0005634">
    <property type="term" value="C:nucleus"/>
    <property type="evidence" value="ECO:0007669"/>
    <property type="project" value="UniProtKB-SubCell"/>
</dbReference>
<keyword evidence="3" id="KW-0808">Transferase</keyword>
<keyword evidence="4" id="KW-0479">Metal-binding</keyword>
<evidence type="ECO:0000256" key="2">
    <source>
        <dbReference type="ARBA" id="ARBA00005816"/>
    </source>
</evidence>
<evidence type="ECO:0000256" key="7">
    <source>
        <dbReference type="ARBA" id="ARBA00023242"/>
    </source>
</evidence>
<keyword evidence="7" id="KW-0539">Nucleus</keyword>
<keyword evidence="8" id="KW-0131">Cell cycle</keyword>
<evidence type="ECO:0000259" key="12">
    <source>
        <dbReference type="Pfam" id="PF13880"/>
    </source>
</evidence>
<comment type="subcellular location">
    <subcellularLocation>
        <location evidence="1">Nucleus</location>
    </subcellularLocation>
</comment>
<dbReference type="GO" id="GO:0000785">
    <property type="term" value="C:chromatin"/>
    <property type="evidence" value="ECO:0007669"/>
    <property type="project" value="TreeGrafter"/>
</dbReference>
<evidence type="ECO:0000256" key="5">
    <source>
        <dbReference type="ARBA" id="ARBA00022771"/>
    </source>
</evidence>